<sequence>MACFAVCAAWAEPPAALRLVGGSLGVQCMMQADWRRPPPPLLLSAWRRRGGLSPPVQQGLPPELQGCHNVHLFCGADLDGFMGEGTAEAVLRGLLSSPQDRCAVASALLRLVHRGFKRDALAAPEVAALQALIDRVEAPGAAVPPTHELLPVLDAARQRLLGHQAPASRHWPHLRELAALLTDSGPDGDGARALAQSAVPLHALHLLAVGRPKWGLEVDLARWTPARGPHAAELVALEVKTTLRVYDAVRQLEGVVRVLWLAHILASRGRAQQASPGSNGDAPSAEGEGEDLRITAGVCGVRRRTPGAIALSELSLQLTVGGWKLSRQVPVPVYVLGPHGRVVQAATRRQASC</sequence>
<dbReference type="EMBL" id="JAEHOE010000018">
    <property type="protein sequence ID" value="KAG2496471.1"/>
    <property type="molecule type" value="Genomic_DNA"/>
</dbReference>
<accession>A0A835Y5N3</accession>
<keyword evidence="2" id="KW-1185">Reference proteome</keyword>
<comment type="caution">
    <text evidence="1">The sequence shown here is derived from an EMBL/GenBank/DDBJ whole genome shotgun (WGS) entry which is preliminary data.</text>
</comment>
<dbReference type="AlphaFoldDB" id="A0A835Y5N3"/>
<reference evidence="1" key="1">
    <citation type="journal article" date="2020" name="bioRxiv">
        <title>Comparative genomics of Chlamydomonas.</title>
        <authorList>
            <person name="Craig R.J."/>
            <person name="Hasan A.R."/>
            <person name="Ness R.W."/>
            <person name="Keightley P.D."/>
        </authorList>
    </citation>
    <scope>NUCLEOTIDE SEQUENCE</scope>
    <source>
        <strain evidence="1">CCAP 11/70</strain>
    </source>
</reference>
<evidence type="ECO:0000313" key="1">
    <source>
        <dbReference type="EMBL" id="KAG2496471.1"/>
    </source>
</evidence>
<proteinExistence type="predicted"/>
<organism evidence="1 2">
    <name type="scientific">Edaphochlamys debaryana</name>
    <dbReference type="NCBI Taxonomy" id="47281"/>
    <lineage>
        <taxon>Eukaryota</taxon>
        <taxon>Viridiplantae</taxon>
        <taxon>Chlorophyta</taxon>
        <taxon>core chlorophytes</taxon>
        <taxon>Chlorophyceae</taxon>
        <taxon>CS clade</taxon>
        <taxon>Chlamydomonadales</taxon>
        <taxon>Chlamydomonadales incertae sedis</taxon>
        <taxon>Edaphochlamys</taxon>
    </lineage>
</organism>
<gene>
    <name evidence="1" type="ORF">HYH03_005298</name>
</gene>
<protein>
    <submittedName>
        <fullName evidence="1">Uncharacterized protein</fullName>
    </submittedName>
</protein>
<name>A0A835Y5N3_9CHLO</name>
<dbReference type="Proteomes" id="UP000612055">
    <property type="component" value="Unassembled WGS sequence"/>
</dbReference>
<evidence type="ECO:0000313" key="2">
    <source>
        <dbReference type="Proteomes" id="UP000612055"/>
    </source>
</evidence>